<evidence type="ECO:0000256" key="5">
    <source>
        <dbReference type="ARBA" id="ARBA00022801"/>
    </source>
</evidence>
<reference evidence="12 13" key="1">
    <citation type="journal article" date="2017" name="Chemistry">
        <title>Isolation, Biosynthesis and Chemical Modifications of Rubterolones A-F: Rare Tropolone Alkaloids from Actinomadura sp. 5-2.</title>
        <authorList>
            <person name="Guo H."/>
            <person name="Benndorf R."/>
            <person name="Leichnitz D."/>
            <person name="Klassen J.L."/>
            <person name="Vollmers J."/>
            <person name="Gorls H."/>
            <person name="Steinacker M."/>
            <person name="Weigel C."/>
            <person name="Dahse H.M."/>
            <person name="Kaster A.K."/>
            <person name="de Beer Z.W."/>
            <person name="Poulsen M."/>
            <person name="Beemelmanns C."/>
        </authorList>
    </citation>
    <scope>NUCLEOTIDE SEQUENCE [LARGE SCALE GENOMIC DNA]</scope>
    <source>
        <strain evidence="12 13">5-2</strain>
    </source>
</reference>
<dbReference type="EMBL" id="MTBP01000002">
    <property type="protein sequence ID" value="POM25315.1"/>
    <property type="molecule type" value="Genomic_DNA"/>
</dbReference>
<keyword evidence="4 10" id="KW-0732">Signal</keyword>
<sequence length="299" mass="31464" precursor="true">MKLVAVAAAVLSAAFAASGAAPPRAQEPAAESRCAGAALRVRSGTPPGVERNELTAAQAAAVESALTRLTRGLGERRAAPTIPVYFHVLHAGSRGNVSDAAVRRQIAAMNAAYGGAKGGADTGVRFTLKKITRSDNARWYADPQEYEEAYKPKLHVGGARTLNLYTADTGTDLLGFSTFPWKYASQPKLDGVLVHPGTLPGGSLAHYNLGYSAVHETGHWLGLYHTFQDGCSSQGDRVADTPPEAEATNGCPSGKDTCAGDGADPIHNFMDYAYDGCMHEFTAGQGARIRKVWAAYRAG</sequence>
<dbReference type="InterPro" id="IPR008754">
    <property type="entry name" value="Peptidase_M43"/>
</dbReference>
<organism evidence="12 13">
    <name type="scientific">Actinomadura rubteroloni</name>
    <dbReference type="NCBI Taxonomy" id="1926885"/>
    <lineage>
        <taxon>Bacteria</taxon>
        <taxon>Bacillati</taxon>
        <taxon>Actinomycetota</taxon>
        <taxon>Actinomycetes</taxon>
        <taxon>Streptosporangiales</taxon>
        <taxon>Thermomonosporaceae</taxon>
        <taxon>Actinomadura</taxon>
    </lineage>
</organism>
<dbReference type="PANTHER" id="PTHR47466:SF1">
    <property type="entry name" value="METALLOPROTEASE MEP1 (AFU_ORTHOLOGUE AFUA_1G07730)-RELATED"/>
    <property type="match status" value="1"/>
</dbReference>
<comment type="caution">
    <text evidence="12">The sequence shown here is derived from an EMBL/GenBank/DDBJ whole genome shotgun (WGS) entry which is preliminary data.</text>
</comment>
<evidence type="ECO:0000256" key="1">
    <source>
        <dbReference type="ARBA" id="ARBA00008721"/>
    </source>
</evidence>
<dbReference type="RefSeq" id="WP_235828497.1">
    <property type="nucleotide sequence ID" value="NZ_MTBP01000002.1"/>
</dbReference>
<feature type="region of interest" description="Disordered" evidence="9">
    <location>
        <begin position="235"/>
        <end position="256"/>
    </location>
</feature>
<dbReference type="GO" id="GO:0046872">
    <property type="term" value="F:metal ion binding"/>
    <property type="evidence" value="ECO:0007669"/>
    <property type="project" value="UniProtKB-KW"/>
</dbReference>
<keyword evidence="6" id="KW-0862">Zinc</keyword>
<dbReference type="InterPro" id="IPR024079">
    <property type="entry name" value="MetalloPept_cat_dom_sf"/>
</dbReference>
<evidence type="ECO:0000256" key="9">
    <source>
        <dbReference type="SAM" id="MobiDB-lite"/>
    </source>
</evidence>
<dbReference type="GO" id="GO:0006508">
    <property type="term" value="P:proteolysis"/>
    <property type="evidence" value="ECO:0007669"/>
    <property type="project" value="UniProtKB-KW"/>
</dbReference>
<evidence type="ECO:0000256" key="8">
    <source>
        <dbReference type="ARBA" id="ARBA00023157"/>
    </source>
</evidence>
<evidence type="ECO:0000313" key="13">
    <source>
        <dbReference type="Proteomes" id="UP000242367"/>
    </source>
</evidence>
<dbReference type="Gene3D" id="3.40.390.10">
    <property type="entry name" value="Collagenase (Catalytic Domain)"/>
    <property type="match status" value="1"/>
</dbReference>
<feature type="chain" id="PRO_5039069573" evidence="10">
    <location>
        <begin position="21"/>
        <end position="299"/>
    </location>
</feature>
<dbReference type="SUPFAM" id="SSF55486">
    <property type="entry name" value="Metalloproteases ('zincins'), catalytic domain"/>
    <property type="match status" value="1"/>
</dbReference>
<feature type="signal peptide" evidence="10">
    <location>
        <begin position="1"/>
        <end position="20"/>
    </location>
</feature>
<evidence type="ECO:0000256" key="2">
    <source>
        <dbReference type="ARBA" id="ARBA00022670"/>
    </source>
</evidence>
<evidence type="ECO:0000256" key="7">
    <source>
        <dbReference type="ARBA" id="ARBA00023049"/>
    </source>
</evidence>
<name>A0A2P4UJT2_9ACTN</name>
<gene>
    <name evidence="12" type="ORF">BTM25_39590</name>
</gene>
<evidence type="ECO:0000259" key="11">
    <source>
        <dbReference type="Pfam" id="PF05572"/>
    </source>
</evidence>
<accession>A0A2P4UJT2</accession>
<evidence type="ECO:0000256" key="4">
    <source>
        <dbReference type="ARBA" id="ARBA00022729"/>
    </source>
</evidence>
<keyword evidence="7" id="KW-0482">Metalloprotease</keyword>
<evidence type="ECO:0000313" key="12">
    <source>
        <dbReference type="EMBL" id="POM25315.1"/>
    </source>
</evidence>
<dbReference type="PANTHER" id="PTHR47466">
    <property type="match status" value="1"/>
</dbReference>
<evidence type="ECO:0000256" key="10">
    <source>
        <dbReference type="SAM" id="SignalP"/>
    </source>
</evidence>
<keyword evidence="8" id="KW-1015">Disulfide bond</keyword>
<dbReference type="GO" id="GO:0008237">
    <property type="term" value="F:metallopeptidase activity"/>
    <property type="evidence" value="ECO:0007669"/>
    <property type="project" value="UniProtKB-KW"/>
</dbReference>
<proteinExistence type="inferred from homology"/>
<feature type="domain" description="Peptidase M43 pregnancy-associated plasma-A" evidence="11">
    <location>
        <begin position="208"/>
        <end position="292"/>
    </location>
</feature>
<keyword evidence="13" id="KW-1185">Reference proteome</keyword>
<dbReference type="AlphaFoldDB" id="A0A2P4UJT2"/>
<dbReference type="Proteomes" id="UP000242367">
    <property type="component" value="Unassembled WGS sequence"/>
</dbReference>
<keyword evidence="2" id="KW-0645">Protease</keyword>
<comment type="similarity">
    <text evidence="1">Belongs to the peptidase M43B family.</text>
</comment>
<keyword evidence="5" id="KW-0378">Hydrolase</keyword>
<dbReference type="CDD" id="cd04275">
    <property type="entry name" value="ZnMc_pappalysin_like"/>
    <property type="match status" value="1"/>
</dbReference>
<dbReference type="Pfam" id="PF05572">
    <property type="entry name" value="Peptidase_M43"/>
    <property type="match status" value="1"/>
</dbReference>
<protein>
    <submittedName>
        <fullName evidence="12">Pregnancy-associated plasma protein-A</fullName>
    </submittedName>
</protein>
<keyword evidence="3" id="KW-0479">Metal-binding</keyword>
<evidence type="ECO:0000256" key="6">
    <source>
        <dbReference type="ARBA" id="ARBA00022833"/>
    </source>
</evidence>
<evidence type="ECO:0000256" key="3">
    <source>
        <dbReference type="ARBA" id="ARBA00022723"/>
    </source>
</evidence>